<proteinExistence type="predicted"/>
<dbReference type="RefSeq" id="XP_004336575.1">
    <property type="nucleotide sequence ID" value="XM_004336527.1"/>
</dbReference>
<dbReference type="EMBL" id="KB008051">
    <property type="protein sequence ID" value="ELR14562.1"/>
    <property type="molecule type" value="Genomic_DNA"/>
</dbReference>
<dbReference type="SUPFAM" id="SSF47616">
    <property type="entry name" value="GST C-terminal domain-like"/>
    <property type="match status" value="1"/>
</dbReference>
<organism evidence="2 3">
    <name type="scientific">Acanthamoeba castellanii (strain ATCC 30010 / Neff)</name>
    <dbReference type="NCBI Taxonomy" id="1257118"/>
    <lineage>
        <taxon>Eukaryota</taxon>
        <taxon>Amoebozoa</taxon>
        <taxon>Discosea</taxon>
        <taxon>Longamoebia</taxon>
        <taxon>Centramoebida</taxon>
        <taxon>Acanthamoebidae</taxon>
        <taxon>Acanthamoeba</taxon>
    </lineage>
</organism>
<evidence type="ECO:0000259" key="1">
    <source>
        <dbReference type="Pfam" id="PF13417"/>
    </source>
</evidence>
<dbReference type="Gene3D" id="1.20.1050.10">
    <property type="match status" value="2"/>
</dbReference>
<dbReference type="Pfam" id="PF13410">
    <property type="entry name" value="GST_C_2"/>
    <property type="match status" value="1"/>
</dbReference>
<dbReference type="GO" id="GO:0005737">
    <property type="term" value="C:cytoplasm"/>
    <property type="evidence" value="ECO:0007669"/>
    <property type="project" value="TreeGrafter"/>
</dbReference>
<dbReference type="GeneID" id="14915171"/>
<dbReference type="SUPFAM" id="SSF52833">
    <property type="entry name" value="Thioredoxin-like"/>
    <property type="match status" value="1"/>
</dbReference>
<keyword evidence="2" id="KW-0808">Transferase</keyword>
<reference evidence="2 3" key="1">
    <citation type="journal article" date="2013" name="Genome Biol.">
        <title>Genome of Acanthamoeba castellanii highlights extensive lateral gene transfer and early evolution of tyrosine kinase signaling.</title>
        <authorList>
            <person name="Clarke M."/>
            <person name="Lohan A.J."/>
            <person name="Liu B."/>
            <person name="Lagkouvardos I."/>
            <person name="Roy S."/>
            <person name="Zafar N."/>
            <person name="Bertelli C."/>
            <person name="Schilde C."/>
            <person name="Kianianmomeni A."/>
            <person name="Burglin T.R."/>
            <person name="Frech C."/>
            <person name="Turcotte B."/>
            <person name="Kopec K.O."/>
            <person name="Synnott J.M."/>
            <person name="Choo C."/>
            <person name="Paponov I."/>
            <person name="Finkler A."/>
            <person name="Soon Heng Tan C."/>
            <person name="Hutchins A.P."/>
            <person name="Weinmeier T."/>
            <person name="Rattei T."/>
            <person name="Chu J.S."/>
            <person name="Gimenez G."/>
            <person name="Irimia M."/>
            <person name="Rigden D.J."/>
            <person name="Fitzpatrick D.A."/>
            <person name="Lorenzo-Morales J."/>
            <person name="Bateman A."/>
            <person name="Chiu C.H."/>
            <person name="Tang P."/>
            <person name="Hegemann P."/>
            <person name="Fromm H."/>
            <person name="Raoult D."/>
            <person name="Greub G."/>
            <person name="Miranda-Saavedra D."/>
            <person name="Chen N."/>
            <person name="Nash P."/>
            <person name="Ginger M.L."/>
            <person name="Horn M."/>
            <person name="Schaap P."/>
            <person name="Caler L."/>
            <person name="Loftus B."/>
        </authorList>
    </citation>
    <scope>NUCLEOTIDE SEQUENCE [LARGE SCALE GENOMIC DNA]</scope>
    <source>
        <strain evidence="2 3">Neff</strain>
    </source>
</reference>
<keyword evidence="3" id="KW-1185">Reference proteome</keyword>
<dbReference type="AlphaFoldDB" id="L8GNK8"/>
<dbReference type="KEGG" id="acan:ACA1_077930"/>
<dbReference type="Pfam" id="PF13417">
    <property type="entry name" value="GST_N_3"/>
    <property type="match status" value="1"/>
</dbReference>
<evidence type="ECO:0000313" key="2">
    <source>
        <dbReference type="EMBL" id="ELR14562.1"/>
    </source>
</evidence>
<protein>
    <submittedName>
        <fullName evidence="2">Glutathione Stransferase</fullName>
    </submittedName>
</protein>
<dbReference type="VEuPathDB" id="AmoebaDB:ACA1_077930"/>
<gene>
    <name evidence="2" type="ORF">ACA1_077930</name>
</gene>
<dbReference type="InterPro" id="IPR050931">
    <property type="entry name" value="Mito_Protein_Transport_Metaxin"/>
</dbReference>
<evidence type="ECO:0000313" key="3">
    <source>
        <dbReference type="Proteomes" id="UP000011083"/>
    </source>
</evidence>
<dbReference type="Gene3D" id="3.40.30.10">
    <property type="entry name" value="Glutaredoxin"/>
    <property type="match status" value="1"/>
</dbReference>
<dbReference type="OrthoDB" id="4951845at2759"/>
<accession>L8GNK8</accession>
<sequence>MYTLLGAEVSLYTGKVRAYLRYKRIPFTEVVASAEVYRTVIIPKTGVSYIPVLLTPDGETAVQDTTDIIDFLERRFPTNPIYPATPCQRLVSLLFEVYADEWLVIPAMHYRWSFPENLDFIYREFGRTNLPDASASAQGKKVAAKFAGSLPFLGVSDQTKAAIEEWFETFLGQLDAHFAQHAFLLGGRPTLGDFGLMGPLYAHISRDPYPGRLLRAKAPHVVQWLERMQFNHPPALAGVCRHNGETLRVLPGPGRGGRLRPHPACPRVARLHRGRGQGKPPGLPLHRVDVPAPTRFLGISFQVTRTHARTHTHTHTQRKRRRRRWC</sequence>
<feature type="domain" description="GST N-terminal" evidence="1">
    <location>
        <begin position="4"/>
        <end position="79"/>
    </location>
</feature>
<dbReference type="PANTHER" id="PTHR12289:SF67">
    <property type="match status" value="1"/>
</dbReference>
<dbReference type="InterPro" id="IPR036282">
    <property type="entry name" value="Glutathione-S-Trfase_C_sf"/>
</dbReference>
<dbReference type="Proteomes" id="UP000011083">
    <property type="component" value="Unassembled WGS sequence"/>
</dbReference>
<name>L8GNK8_ACACF</name>
<dbReference type="InterPro" id="IPR036249">
    <property type="entry name" value="Thioredoxin-like_sf"/>
</dbReference>
<dbReference type="InterPro" id="IPR004045">
    <property type="entry name" value="Glutathione_S-Trfase_N"/>
</dbReference>
<dbReference type="GO" id="GO:0016740">
    <property type="term" value="F:transferase activity"/>
    <property type="evidence" value="ECO:0007669"/>
    <property type="project" value="UniProtKB-KW"/>
</dbReference>
<dbReference type="PANTHER" id="PTHR12289">
    <property type="entry name" value="METAXIN RELATED"/>
    <property type="match status" value="1"/>
</dbReference>